<dbReference type="PANTHER" id="PTHR24223:SF415">
    <property type="entry name" value="FI20190P1"/>
    <property type="match status" value="1"/>
</dbReference>
<dbReference type="InterPro" id="IPR050173">
    <property type="entry name" value="ABC_transporter_C-like"/>
</dbReference>
<dbReference type="PANTHER" id="PTHR24223">
    <property type="entry name" value="ATP-BINDING CASSETTE SUB-FAMILY C"/>
    <property type="match status" value="1"/>
</dbReference>
<feature type="transmembrane region" description="Helical" evidence="9">
    <location>
        <begin position="1145"/>
        <end position="1164"/>
    </location>
</feature>
<feature type="transmembrane region" description="Helical" evidence="9">
    <location>
        <begin position="1005"/>
        <end position="1029"/>
    </location>
</feature>
<dbReference type="EMBL" id="OE840399">
    <property type="protein sequence ID" value="CAD7590287.1"/>
    <property type="molecule type" value="Genomic_DNA"/>
</dbReference>
<dbReference type="PROSITE" id="PS50929">
    <property type="entry name" value="ABC_TM1F"/>
    <property type="match status" value="1"/>
</dbReference>
<dbReference type="PROSITE" id="PS50893">
    <property type="entry name" value="ABC_TRANSPORTER_2"/>
    <property type="match status" value="1"/>
</dbReference>
<dbReference type="SUPFAM" id="SSF90123">
    <property type="entry name" value="ABC transporter transmembrane region"/>
    <property type="match status" value="3"/>
</dbReference>
<feature type="transmembrane region" description="Helical" evidence="9">
    <location>
        <begin position="136"/>
        <end position="153"/>
    </location>
</feature>
<keyword evidence="3 9" id="KW-0812">Transmembrane</keyword>
<sequence length="1324" mass="148180">MYLSQLVSQTRHDSGLVGVKPALVLITLMWLKDLFWIGTKKDLEYSDLYNTLPSQLSDKLGDDLERNWNKERESARNTQRAPSLLRVLWKTFAWSYMWCGVSTLVLTCGLRIMTPILLGSLIAYFNPESTYTKSDAYMYAAALITCSLATALCSHNTSFGNQVVGMNIRVACCSLVYRKTLRLSRTALGQTEAGKMVNLLSNDVNRFEQLTYFLHYLWVLPIQTIIIISVIWQWVGVSAAIGVGTIFMQTIPSVSTASLCSTNGTRRFCSRSYHISNAIKRSLDLTIVNLEKLLSHLHLATVVIPRSVKGPTDYCWGCLAPTAPPLRTPMPLTQYKWAHRLSMFISKLTSKLRMKIATRTDERVRLMSEIISGIQVIKMYAWEKPFEKMVALARRTEINVIRKASYLRGLNLSFMVFAERTTLFVTLASFVLMGNHITAEKVFSIAQYCNILNMTMAVASPIAMQMIAETKVSIKRLERFLLQEEFQVAPLTQGPQVEKLGVTLDSATARWLPSSISDTLHKVALQVKPGQLCAIIGPVGSGKSSLLQVLLGELPLSSGSMSLRGEVSYASQEPWMFVGTVRQNILFGQPYQPKRYKEVVRACALTRDLELFPNGDKTLVGERGVSLSGGQRARINLARAVYRDADIYLLDDPLSAVDTHVGRHLFEECVDTYLTKKIRILVTHQLQYLKEVDLIVILNNGQIEAQGTFQQLQESKFNFAQLLTSSEGDTDEAVPPTMRQLSSQISNQALVLLELSVELTRHENNTHGSWTHVMNLRTALGFGPTGTPVTYTHHAMSWRLILFRPLDGRVVAVQLLRVFFVSPIRIPSTSPLGTSVAGSPILVLPTLQSRTRRVYSSLEGCSSQKKQRDECECRDVSGTELLTSGGDNEHISHMSFLKKVTETTVGQESGETNESGEGSASHVEEGTENATSAEIDNNRGEKNTKEGSTEISDQGRKNTKLKRKQNESLEEQEETEEPTETQELLTKGSLKSTVYMNYFKSGGGIYTLLFLVVVLVLGQVATSGADYWVTFWCVYMGRPLGHLLVCIYGQTIGSPSGVYTLVDHWVTFWSVYMGRLLDTNPEQIMTNQEELRKYYFDLELEKSVFELHGNSTEQSLEEVSNISDVGPHLTRNLTQDVIFSTETCILGSVIITILRSVVFFKVCMTASRRLHDTMFSSILQGTMRFFDTNPSAASVFLILLCIFRNISLSACRLPVSGNYAGYESIPVQSPGGIVAVRPSPQDLDSRVLNRFSKDMGSADEMLPKTLIEATQTYLRRGREGWQEGRQLLRGYFEALYTLSCRVTVTYENILHLESLFSTETILKV</sequence>
<dbReference type="Gene3D" id="3.40.50.300">
    <property type="entry name" value="P-loop containing nucleotide triphosphate hydrolases"/>
    <property type="match status" value="1"/>
</dbReference>
<organism evidence="12">
    <name type="scientific">Timema genevievae</name>
    <name type="common">Walking stick</name>
    <dbReference type="NCBI Taxonomy" id="629358"/>
    <lineage>
        <taxon>Eukaryota</taxon>
        <taxon>Metazoa</taxon>
        <taxon>Ecdysozoa</taxon>
        <taxon>Arthropoda</taxon>
        <taxon>Hexapoda</taxon>
        <taxon>Insecta</taxon>
        <taxon>Pterygota</taxon>
        <taxon>Neoptera</taxon>
        <taxon>Polyneoptera</taxon>
        <taxon>Phasmatodea</taxon>
        <taxon>Timematodea</taxon>
        <taxon>Timematoidea</taxon>
        <taxon>Timematidae</taxon>
        <taxon>Timema</taxon>
    </lineage>
</organism>
<feature type="transmembrane region" description="Helical" evidence="9">
    <location>
        <begin position="216"/>
        <end position="235"/>
    </location>
</feature>
<dbReference type="GO" id="GO:0140359">
    <property type="term" value="F:ABC-type transporter activity"/>
    <property type="evidence" value="ECO:0007669"/>
    <property type="project" value="InterPro"/>
</dbReference>
<evidence type="ECO:0000256" key="3">
    <source>
        <dbReference type="ARBA" id="ARBA00022692"/>
    </source>
</evidence>
<feature type="compositionally biased region" description="Basic and acidic residues" evidence="8">
    <location>
        <begin position="936"/>
        <end position="956"/>
    </location>
</feature>
<proteinExistence type="predicted"/>
<dbReference type="SUPFAM" id="SSF52540">
    <property type="entry name" value="P-loop containing nucleoside triphosphate hydrolases"/>
    <property type="match status" value="1"/>
</dbReference>
<feature type="compositionally biased region" description="Acidic residues" evidence="8">
    <location>
        <begin position="968"/>
        <end position="980"/>
    </location>
</feature>
<feature type="region of interest" description="Disordered" evidence="8">
    <location>
        <begin position="902"/>
        <end position="984"/>
    </location>
</feature>
<dbReference type="Pfam" id="PF00005">
    <property type="entry name" value="ABC_tran"/>
    <property type="match status" value="1"/>
</dbReference>
<dbReference type="PROSITE" id="PS00211">
    <property type="entry name" value="ABC_TRANSPORTER_1"/>
    <property type="match status" value="1"/>
</dbReference>
<dbReference type="InterPro" id="IPR036640">
    <property type="entry name" value="ABC1_TM_sf"/>
</dbReference>
<evidence type="ECO:0000313" key="12">
    <source>
        <dbReference type="EMBL" id="CAD7590287.1"/>
    </source>
</evidence>
<evidence type="ECO:0000256" key="5">
    <source>
        <dbReference type="ARBA" id="ARBA00022840"/>
    </source>
</evidence>
<keyword evidence="4" id="KW-0547">Nucleotide-binding</keyword>
<dbReference type="FunFam" id="3.40.50.300:FF:000482">
    <property type="entry name" value="Multidrug resistance-associated protein member 4"/>
    <property type="match status" value="1"/>
</dbReference>
<dbReference type="GO" id="GO:0016020">
    <property type="term" value="C:membrane"/>
    <property type="evidence" value="ECO:0007669"/>
    <property type="project" value="UniProtKB-SubCell"/>
</dbReference>
<feature type="transmembrane region" description="Helical" evidence="9">
    <location>
        <begin position="12"/>
        <end position="31"/>
    </location>
</feature>
<keyword evidence="7 9" id="KW-0472">Membrane</keyword>
<dbReference type="InterPro" id="IPR003439">
    <property type="entry name" value="ABC_transporter-like_ATP-bd"/>
</dbReference>
<name>A0A7R9JWU5_TIMGE</name>
<dbReference type="GO" id="GO:0016887">
    <property type="term" value="F:ATP hydrolysis activity"/>
    <property type="evidence" value="ECO:0007669"/>
    <property type="project" value="InterPro"/>
</dbReference>
<evidence type="ECO:0000259" key="10">
    <source>
        <dbReference type="PROSITE" id="PS50893"/>
    </source>
</evidence>
<comment type="subcellular location">
    <subcellularLocation>
        <location evidence="1">Membrane</location>
    </subcellularLocation>
</comment>
<evidence type="ECO:0000256" key="9">
    <source>
        <dbReference type="SAM" id="Phobius"/>
    </source>
</evidence>
<dbReference type="InterPro" id="IPR017871">
    <property type="entry name" value="ABC_transporter-like_CS"/>
</dbReference>
<dbReference type="InterPro" id="IPR003593">
    <property type="entry name" value="AAA+_ATPase"/>
</dbReference>
<evidence type="ECO:0000256" key="6">
    <source>
        <dbReference type="ARBA" id="ARBA00022989"/>
    </source>
</evidence>
<dbReference type="GO" id="GO:0005524">
    <property type="term" value="F:ATP binding"/>
    <property type="evidence" value="ECO:0007669"/>
    <property type="project" value="UniProtKB-KW"/>
</dbReference>
<evidence type="ECO:0000256" key="7">
    <source>
        <dbReference type="ARBA" id="ARBA00023136"/>
    </source>
</evidence>
<dbReference type="InterPro" id="IPR011527">
    <property type="entry name" value="ABC1_TM_dom"/>
</dbReference>
<gene>
    <name evidence="12" type="ORF">TGEB3V08_LOCUS4121</name>
</gene>
<dbReference type="Gene3D" id="1.20.1560.10">
    <property type="entry name" value="ABC transporter type 1, transmembrane domain"/>
    <property type="match status" value="3"/>
</dbReference>
<feature type="domain" description="ABC transmembrane type-1" evidence="11">
    <location>
        <begin position="100"/>
        <end position="468"/>
    </location>
</feature>
<keyword evidence="2" id="KW-0813">Transport</keyword>
<feature type="domain" description="ABC transporter" evidence="10">
    <location>
        <begin position="502"/>
        <end position="725"/>
    </location>
</feature>
<feature type="compositionally biased region" description="Low complexity" evidence="8">
    <location>
        <begin position="906"/>
        <end position="921"/>
    </location>
</feature>
<evidence type="ECO:0000256" key="2">
    <source>
        <dbReference type="ARBA" id="ARBA00022448"/>
    </source>
</evidence>
<dbReference type="CDD" id="cd03250">
    <property type="entry name" value="ABCC_MRP_domain1"/>
    <property type="match status" value="1"/>
</dbReference>
<accession>A0A7R9JWU5</accession>
<evidence type="ECO:0000256" key="8">
    <source>
        <dbReference type="SAM" id="MobiDB-lite"/>
    </source>
</evidence>
<reference evidence="12" key="1">
    <citation type="submission" date="2020-11" db="EMBL/GenBank/DDBJ databases">
        <authorList>
            <person name="Tran Van P."/>
        </authorList>
    </citation>
    <scope>NUCLEOTIDE SEQUENCE</scope>
</reference>
<feature type="transmembrane region" description="Helical" evidence="9">
    <location>
        <begin position="96"/>
        <end position="124"/>
    </location>
</feature>
<keyword evidence="5" id="KW-0067">ATP-binding</keyword>
<dbReference type="SMART" id="SM00382">
    <property type="entry name" value="AAA"/>
    <property type="match status" value="1"/>
</dbReference>
<evidence type="ECO:0000256" key="4">
    <source>
        <dbReference type="ARBA" id="ARBA00022741"/>
    </source>
</evidence>
<protein>
    <submittedName>
        <fullName evidence="12">Uncharacterized protein</fullName>
    </submittedName>
</protein>
<dbReference type="InterPro" id="IPR027417">
    <property type="entry name" value="P-loop_NTPase"/>
</dbReference>
<dbReference type="Pfam" id="PF00664">
    <property type="entry name" value="ABC_membrane"/>
    <property type="match status" value="3"/>
</dbReference>
<evidence type="ECO:0000259" key="11">
    <source>
        <dbReference type="PROSITE" id="PS50929"/>
    </source>
</evidence>
<keyword evidence="6 9" id="KW-1133">Transmembrane helix</keyword>
<evidence type="ECO:0000256" key="1">
    <source>
        <dbReference type="ARBA" id="ARBA00004370"/>
    </source>
</evidence>